<reference evidence="2 3" key="1">
    <citation type="journal article" date="2018" name="IMA Fungus">
        <title>IMA Genome-F 9: Draft genome sequence of Annulohypoxylon stygium, Aspergillus mulundensis, Berkeleyomyces basicola (syn. Thielaviopsis basicola), Ceratocystis smalleyi, two Cercospora beticola strains, Coleophoma cylindrospora, Fusarium fracticaudum, Phialophora cf. hyalina, and Morchella septimelata.</title>
        <authorList>
            <person name="Wingfield B.D."/>
            <person name="Bills G.F."/>
            <person name="Dong Y."/>
            <person name="Huang W."/>
            <person name="Nel W.J."/>
            <person name="Swalarsk-Parry B.S."/>
            <person name="Vaghefi N."/>
            <person name="Wilken P.M."/>
            <person name="An Z."/>
            <person name="de Beer Z.W."/>
            <person name="De Vos L."/>
            <person name="Chen L."/>
            <person name="Duong T.A."/>
            <person name="Gao Y."/>
            <person name="Hammerbacher A."/>
            <person name="Kikkert J.R."/>
            <person name="Li Y."/>
            <person name="Li H."/>
            <person name="Li K."/>
            <person name="Li Q."/>
            <person name="Liu X."/>
            <person name="Ma X."/>
            <person name="Naidoo K."/>
            <person name="Pethybridge S.J."/>
            <person name="Sun J."/>
            <person name="Steenkamp E.T."/>
            <person name="van der Nest M.A."/>
            <person name="van Wyk S."/>
            <person name="Wingfield M.J."/>
            <person name="Xiong C."/>
            <person name="Yue Q."/>
            <person name="Zhang X."/>
        </authorList>
    </citation>
    <scope>NUCLEOTIDE SEQUENCE [LARGE SCALE GENOMIC DNA]</scope>
    <source>
        <strain evidence="2 3">DSM 5745</strain>
    </source>
</reference>
<feature type="signal peptide" evidence="1">
    <location>
        <begin position="1"/>
        <end position="21"/>
    </location>
</feature>
<sequence length="122" mass="12981">MKLAFRTAALLAALSIPAVLAQGTVTFTLTTANGDSEIYQVTAKSGPTECLDRPFGATTVTDIVDIEVVGRSAPGLDILCLFWSDVGCTGSIYRPPSGPDDFSRTFVVGSWECYVRQGTLIE</sequence>
<evidence type="ECO:0000256" key="1">
    <source>
        <dbReference type="SAM" id="SignalP"/>
    </source>
</evidence>
<proteinExistence type="predicted"/>
<accession>A0A3D8R557</accession>
<name>A0A3D8R557_9EURO</name>
<organism evidence="2 3">
    <name type="scientific">Aspergillus mulundensis</name>
    <dbReference type="NCBI Taxonomy" id="1810919"/>
    <lineage>
        <taxon>Eukaryota</taxon>
        <taxon>Fungi</taxon>
        <taxon>Dikarya</taxon>
        <taxon>Ascomycota</taxon>
        <taxon>Pezizomycotina</taxon>
        <taxon>Eurotiomycetes</taxon>
        <taxon>Eurotiomycetidae</taxon>
        <taxon>Eurotiales</taxon>
        <taxon>Aspergillaceae</taxon>
        <taxon>Aspergillus</taxon>
        <taxon>Aspergillus subgen. Nidulantes</taxon>
    </lineage>
</organism>
<gene>
    <name evidence="2" type="ORF">DSM5745_08860</name>
</gene>
<keyword evidence="1" id="KW-0732">Signal</keyword>
<dbReference type="EMBL" id="PVWQ01000011">
    <property type="protein sequence ID" value="RDW69100.1"/>
    <property type="molecule type" value="Genomic_DNA"/>
</dbReference>
<feature type="chain" id="PRO_5017752415" evidence="1">
    <location>
        <begin position="22"/>
        <end position="122"/>
    </location>
</feature>
<keyword evidence="3" id="KW-1185">Reference proteome</keyword>
<dbReference type="RefSeq" id="XP_026600889.1">
    <property type="nucleotide sequence ID" value="XM_026750876.1"/>
</dbReference>
<dbReference type="GeneID" id="38119230"/>
<evidence type="ECO:0000313" key="2">
    <source>
        <dbReference type="EMBL" id="RDW69100.1"/>
    </source>
</evidence>
<protein>
    <submittedName>
        <fullName evidence="2">Uncharacterized protein</fullName>
    </submittedName>
</protein>
<dbReference type="Proteomes" id="UP000256690">
    <property type="component" value="Unassembled WGS sequence"/>
</dbReference>
<evidence type="ECO:0000313" key="3">
    <source>
        <dbReference type="Proteomes" id="UP000256690"/>
    </source>
</evidence>
<comment type="caution">
    <text evidence="2">The sequence shown here is derived from an EMBL/GenBank/DDBJ whole genome shotgun (WGS) entry which is preliminary data.</text>
</comment>
<dbReference type="AlphaFoldDB" id="A0A3D8R557"/>